<keyword evidence="4" id="KW-0804">Transcription</keyword>
<dbReference type="SUPFAM" id="SSF46785">
    <property type="entry name" value="Winged helix' DNA-binding domain"/>
    <property type="match status" value="1"/>
</dbReference>
<comment type="caution">
    <text evidence="6">The sequence shown here is derived from an EMBL/GenBank/DDBJ whole genome shotgun (WGS) entry which is preliminary data.</text>
</comment>
<proteinExistence type="inferred from homology"/>
<dbReference type="InterPro" id="IPR005119">
    <property type="entry name" value="LysR_subst-bd"/>
</dbReference>
<evidence type="ECO:0000256" key="4">
    <source>
        <dbReference type="ARBA" id="ARBA00023163"/>
    </source>
</evidence>
<evidence type="ECO:0000313" key="6">
    <source>
        <dbReference type="EMBL" id="MBT8765376.1"/>
    </source>
</evidence>
<reference evidence="6 7" key="1">
    <citation type="submission" date="2021-04" db="EMBL/GenBank/DDBJ databases">
        <title>Pseudomonas boanensis sp. nov., a bacterium isolated from river water used for household purposes in Boane District, Mozambique.</title>
        <authorList>
            <person name="Nicklasson M."/>
            <person name="Martin-Rodriguez A.J."/>
            <person name="Thorell K."/>
            <person name="Neves L."/>
            <person name="Mussagy A."/>
            <person name="Rydberg H.A."/>
            <person name="Hernroth B."/>
            <person name="Svensson-Stadler L."/>
            <person name="Sjoling A."/>
        </authorList>
    </citation>
    <scope>NUCLEOTIDE SEQUENCE [LARGE SCALE GENOMIC DNA]</scope>
    <source>
        <strain evidence="6 7">DB1</strain>
    </source>
</reference>
<keyword evidence="2" id="KW-0805">Transcription regulation</keyword>
<evidence type="ECO:0000256" key="1">
    <source>
        <dbReference type="ARBA" id="ARBA00009437"/>
    </source>
</evidence>
<dbReference type="Gene3D" id="3.40.190.10">
    <property type="entry name" value="Periplasmic binding protein-like II"/>
    <property type="match status" value="2"/>
</dbReference>
<dbReference type="InterPro" id="IPR000847">
    <property type="entry name" value="LysR_HTH_N"/>
</dbReference>
<protein>
    <submittedName>
        <fullName evidence="6">LysR family transcriptional regulator</fullName>
    </submittedName>
</protein>
<feature type="domain" description="HTH lysR-type" evidence="5">
    <location>
        <begin position="9"/>
        <end position="66"/>
    </location>
</feature>
<dbReference type="RefSeq" id="WP_215371017.1">
    <property type="nucleotide sequence ID" value="NZ_JAGTIS010000002.1"/>
</dbReference>
<sequence>MNRNDLRRLDMNLLVIFESLMIERNLTRVGEKLFITQSTVSAALGRLRDLFDDPLLVRSGRSMEPTSRALHILEELRPAMDVISCAVSRARTFDPASSNNIFRLGLSDDAEFGLFPALLAKLQEEAPNIVVVVRRANYLLMPSLLSSGEITAGVSYTTDLPANAKRRKLRDIDVKVLRADNRPGPLTLEEYCARPHVMVSFSGDLNGAIDLDLERIGRCRRVVLAVPQFGSLRALLRNTEMIATVPDYAACNLVEDSCLRAEDAPLEIRPAELSMVWSAAHDNDPAERWLRERMIQFMRAPA</sequence>
<keyword evidence="3" id="KW-0238">DNA-binding</keyword>
<evidence type="ECO:0000259" key="5">
    <source>
        <dbReference type="PROSITE" id="PS50931"/>
    </source>
</evidence>
<dbReference type="SUPFAM" id="SSF53850">
    <property type="entry name" value="Periplasmic binding protein-like II"/>
    <property type="match status" value="1"/>
</dbReference>
<dbReference type="PROSITE" id="PS50931">
    <property type="entry name" value="HTH_LYSR"/>
    <property type="match status" value="1"/>
</dbReference>
<name>A0ABS5XCG6_9GAMM</name>
<dbReference type="Pfam" id="PF03466">
    <property type="entry name" value="LysR_substrate"/>
    <property type="match status" value="1"/>
</dbReference>
<dbReference type="InterPro" id="IPR036390">
    <property type="entry name" value="WH_DNA-bd_sf"/>
</dbReference>
<dbReference type="PANTHER" id="PTHR30118:SF15">
    <property type="entry name" value="TRANSCRIPTIONAL REGULATORY PROTEIN"/>
    <property type="match status" value="1"/>
</dbReference>
<gene>
    <name evidence="6" type="ORF">J7302_04400</name>
</gene>
<dbReference type="Gene3D" id="1.10.10.10">
    <property type="entry name" value="Winged helix-like DNA-binding domain superfamily/Winged helix DNA-binding domain"/>
    <property type="match status" value="1"/>
</dbReference>
<keyword evidence="7" id="KW-1185">Reference proteome</keyword>
<dbReference type="InterPro" id="IPR050389">
    <property type="entry name" value="LysR-type_TF"/>
</dbReference>
<dbReference type="PANTHER" id="PTHR30118">
    <property type="entry name" value="HTH-TYPE TRANSCRIPTIONAL REGULATOR LEUO-RELATED"/>
    <property type="match status" value="1"/>
</dbReference>
<dbReference type="Pfam" id="PF00126">
    <property type="entry name" value="HTH_1"/>
    <property type="match status" value="1"/>
</dbReference>
<dbReference type="InterPro" id="IPR036388">
    <property type="entry name" value="WH-like_DNA-bd_sf"/>
</dbReference>
<evidence type="ECO:0000313" key="7">
    <source>
        <dbReference type="Proteomes" id="UP001519667"/>
    </source>
</evidence>
<accession>A0ABS5XCG6</accession>
<evidence type="ECO:0000256" key="2">
    <source>
        <dbReference type="ARBA" id="ARBA00023015"/>
    </source>
</evidence>
<organism evidence="6 7">
    <name type="scientific">Metapseudomonas boanensis</name>
    <dbReference type="NCBI Taxonomy" id="2822138"/>
    <lineage>
        <taxon>Bacteria</taxon>
        <taxon>Pseudomonadati</taxon>
        <taxon>Pseudomonadota</taxon>
        <taxon>Gammaproteobacteria</taxon>
        <taxon>Pseudomonadales</taxon>
        <taxon>Pseudomonadaceae</taxon>
        <taxon>Metapseudomonas</taxon>
    </lineage>
</organism>
<comment type="similarity">
    <text evidence="1">Belongs to the LysR transcriptional regulatory family.</text>
</comment>
<dbReference type="Proteomes" id="UP001519667">
    <property type="component" value="Unassembled WGS sequence"/>
</dbReference>
<evidence type="ECO:0000256" key="3">
    <source>
        <dbReference type="ARBA" id="ARBA00023125"/>
    </source>
</evidence>
<dbReference type="EMBL" id="JAGTIS010000002">
    <property type="protein sequence ID" value="MBT8765376.1"/>
    <property type="molecule type" value="Genomic_DNA"/>
</dbReference>